<keyword evidence="3" id="KW-0804">Transcription</keyword>
<reference evidence="5 6" key="1">
    <citation type="submission" date="2018-08" db="EMBL/GenBank/DDBJ databases">
        <title>Chitinophagaceae sp. K23C18032701, a novel bacterium isolated from forest soil.</title>
        <authorList>
            <person name="Wang C."/>
        </authorList>
    </citation>
    <scope>NUCLEOTIDE SEQUENCE [LARGE SCALE GENOMIC DNA]</scope>
    <source>
        <strain evidence="5 6">K23C18032701</strain>
    </source>
</reference>
<gene>
    <name evidence="5" type="ORF">DXN05_21530</name>
</gene>
<proteinExistence type="predicted"/>
<dbReference type="Pfam" id="PF01638">
    <property type="entry name" value="HxlR"/>
    <property type="match status" value="1"/>
</dbReference>
<evidence type="ECO:0000256" key="3">
    <source>
        <dbReference type="ARBA" id="ARBA00023163"/>
    </source>
</evidence>
<name>A0A3E1NEF6_9BACT</name>
<keyword evidence="2" id="KW-0238">DNA-binding</keyword>
<dbReference type="Proteomes" id="UP000261284">
    <property type="component" value="Unassembled WGS sequence"/>
</dbReference>
<dbReference type="CDD" id="cd00090">
    <property type="entry name" value="HTH_ARSR"/>
    <property type="match status" value="1"/>
</dbReference>
<dbReference type="PROSITE" id="PS51118">
    <property type="entry name" value="HTH_HXLR"/>
    <property type="match status" value="1"/>
</dbReference>
<dbReference type="SUPFAM" id="SSF46785">
    <property type="entry name" value="Winged helix' DNA-binding domain"/>
    <property type="match status" value="1"/>
</dbReference>
<feature type="domain" description="HTH hxlR-type" evidence="4">
    <location>
        <begin position="8"/>
        <end position="106"/>
    </location>
</feature>
<evidence type="ECO:0000256" key="1">
    <source>
        <dbReference type="ARBA" id="ARBA00023015"/>
    </source>
</evidence>
<dbReference type="EMBL" id="QTJU01000011">
    <property type="protein sequence ID" value="RFM26232.1"/>
    <property type="molecule type" value="Genomic_DNA"/>
</dbReference>
<dbReference type="InterPro" id="IPR002577">
    <property type="entry name" value="HTH_HxlR"/>
</dbReference>
<organism evidence="5 6">
    <name type="scientific">Deminuibacter soli</name>
    <dbReference type="NCBI Taxonomy" id="2291815"/>
    <lineage>
        <taxon>Bacteria</taxon>
        <taxon>Pseudomonadati</taxon>
        <taxon>Bacteroidota</taxon>
        <taxon>Chitinophagia</taxon>
        <taxon>Chitinophagales</taxon>
        <taxon>Chitinophagaceae</taxon>
        <taxon>Deminuibacter</taxon>
    </lineage>
</organism>
<dbReference type="InterPro" id="IPR036390">
    <property type="entry name" value="WH_DNA-bd_sf"/>
</dbReference>
<evidence type="ECO:0000313" key="6">
    <source>
        <dbReference type="Proteomes" id="UP000261284"/>
    </source>
</evidence>
<accession>A0A3E1NEF6</accession>
<dbReference type="Gene3D" id="1.10.10.10">
    <property type="entry name" value="Winged helix-like DNA-binding domain superfamily/Winged helix DNA-binding domain"/>
    <property type="match status" value="1"/>
</dbReference>
<protein>
    <submittedName>
        <fullName evidence="5">Transcriptional regulator</fullName>
    </submittedName>
</protein>
<keyword evidence="6" id="KW-1185">Reference proteome</keyword>
<dbReference type="GO" id="GO:0003677">
    <property type="term" value="F:DNA binding"/>
    <property type="evidence" value="ECO:0007669"/>
    <property type="project" value="UniProtKB-KW"/>
</dbReference>
<dbReference type="InterPro" id="IPR036388">
    <property type="entry name" value="WH-like_DNA-bd_sf"/>
</dbReference>
<sequence length="110" mass="12579">MVEKYNLESLQLTMRVIAGKWKIQIILELMKGKKRFNELERATSGITPKVLIRELKDLEKTGIVNREVLKTALPAVEYSLTPAGTNLQPVLNKMQKWAKIQGQFFHLKGS</sequence>
<evidence type="ECO:0000256" key="2">
    <source>
        <dbReference type="ARBA" id="ARBA00023125"/>
    </source>
</evidence>
<dbReference type="PANTHER" id="PTHR33204">
    <property type="entry name" value="TRANSCRIPTIONAL REGULATOR, MARR FAMILY"/>
    <property type="match status" value="1"/>
</dbReference>
<dbReference type="GO" id="GO:0006355">
    <property type="term" value="P:regulation of DNA-templated transcription"/>
    <property type="evidence" value="ECO:0007669"/>
    <property type="project" value="UniProtKB-ARBA"/>
</dbReference>
<keyword evidence="1" id="KW-0805">Transcription regulation</keyword>
<dbReference type="InterPro" id="IPR011991">
    <property type="entry name" value="ArsR-like_HTH"/>
</dbReference>
<dbReference type="AlphaFoldDB" id="A0A3E1NEF6"/>
<evidence type="ECO:0000259" key="4">
    <source>
        <dbReference type="PROSITE" id="PS51118"/>
    </source>
</evidence>
<dbReference type="OrthoDB" id="9797599at2"/>
<comment type="caution">
    <text evidence="5">The sequence shown here is derived from an EMBL/GenBank/DDBJ whole genome shotgun (WGS) entry which is preliminary data.</text>
</comment>
<evidence type="ECO:0000313" key="5">
    <source>
        <dbReference type="EMBL" id="RFM26232.1"/>
    </source>
</evidence>